<dbReference type="InterPro" id="IPR011033">
    <property type="entry name" value="PRC_barrel-like_sf"/>
</dbReference>
<dbReference type="HAMAP" id="MF_00014">
    <property type="entry name" value="Ribosome_mat_RimM"/>
    <property type="match status" value="1"/>
</dbReference>
<dbReference type="AlphaFoldDB" id="A0A061CKJ4"/>
<dbReference type="SUPFAM" id="SSF50447">
    <property type="entry name" value="Translation proteins"/>
    <property type="match status" value="1"/>
</dbReference>
<dbReference type="Proteomes" id="UP001200334">
    <property type="component" value="Unassembled WGS sequence"/>
</dbReference>
<dbReference type="InterPro" id="IPR056792">
    <property type="entry name" value="PRC_RimM"/>
</dbReference>
<name>A0A061CKJ4_LACDL</name>
<sequence length="167" mass="18882">MNYYNVGKIIATHGLKGEVKVALTTDFPEDRFRAGSRLYLGDDSREVTVAAGRPFKQFWLVTFAEITDIDQAEKLKGTEILISEEDQGELPDGVYYYRELLGCKVLDDESGEEIGELTDIEAPGANDIWEVTDENGKSFWLPYIPQVVKSVDIDKKEVRVELMEGLR</sequence>
<comment type="domain">
    <text evidence="5">The PRC barrel domain binds ribosomal protein uS19.</text>
</comment>
<evidence type="ECO:0000259" key="7">
    <source>
        <dbReference type="Pfam" id="PF24986"/>
    </source>
</evidence>
<proteinExistence type="inferred from homology"/>
<dbReference type="InterPro" id="IPR011961">
    <property type="entry name" value="RimM"/>
</dbReference>
<evidence type="ECO:0000256" key="3">
    <source>
        <dbReference type="ARBA" id="ARBA00022552"/>
    </source>
</evidence>
<dbReference type="Pfam" id="PF24986">
    <property type="entry name" value="PRC_RimM"/>
    <property type="match status" value="1"/>
</dbReference>
<keyword evidence="4 5" id="KW-0143">Chaperone</keyword>
<dbReference type="Gene3D" id="2.30.30.240">
    <property type="entry name" value="PRC-barrel domain"/>
    <property type="match status" value="1"/>
</dbReference>
<comment type="function">
    <text evidence="5">An accessory protein needed during the final step in the assembly of 30S ribosomal subunit, possibly for assembly of the head region. Essential for efficient processing of 16S rRNA. May be needed both before and after RbfA during the maturation of 16S rRNA. It has affinity for free ribosomal 30S subunits but not for 70S ribosomes.</text>
</comment>
<dbReference type="InterPro" id="IPR036976">
    <property type="entry name" value="RimM_N_sf"/>
</dbReference>
<accession>A0A061CKJ4</accession>
<dbReference type="GO" id="GO:0043022">
    <property type="term" value="F:ribosome binding"/>
    <property type="evidence" value="ECO:0007669"/>
    <property type="project" value="InterPro"/>
</dbReference>
<evidence type="ECO:0000256" key="2">
    <source>
        <dbReference type="ARBA" id="ARBA00022517"/>
    </source>
</evidence>
<evidence type="ECO:0000313" key="8">
    <source>
        <dbReference type="EMBL" id="AZA15881.1"/>
    </source>
</evidence>
<keyword evidence="2 5" id="KW-0690">Ribosome biogenesis</keyword>
<dbReference type="GO" id="GO:0006364">
    <property type="term" value="P:rRNA processing"/>
    <property type="evidence" value="ECO:0007669"/>
    <property type="project" value="UniProtKB-UniRule"/>
</dbReference>
<comment type="similarity">
    <text evidence="5">Belongs to the RimM family.</text>
</comment>
<reference evidence="9 10" key="2">
    <citation type="submission" date="2021-12" db="EMBL/GenBank/DDBJ databases">
        <title>Antimicrobial susceptibility of Lactobacillus delbrueckii subsp. lactis obtained from milk products and other habitats.</title>
        <authorList>
            <person name="Shani N."/>
        </authorList>
    </citation>
    <scope>NUCLEOTIDE SEQUENCE [LARGE SCALE GENOMIC DNA]</scope>
    <source>
        <strain evidence="9 10">FAM 21755</strain>
    </source>
</reference>
<gene>
    <name evidence="5 9" type="primary">rimM</name>
    <name evidence="8" type="ORF">DQL93_04465</name>
    <name evidence="9" type="ORF">LOB85_02915</name>
</gene>
<dbReference type="SUPFAM" id="SSF50346">
    <property type="entry name" value="PRC-barrel domain"/>
    <property type="match status" value="1"/>
</dbReference>
<dbReference type="Gene3D" id="2.40.30.60">
    <property type="entry name" value="RimM"/>
    <property type="match status" value="1"/>
</dbReference>
<feature type="domain" description="Ribosome maturation factor RimM PRC barrel" evidence="7">
    <location>
        <begin position="99"/>
        <end position="166"/>
    </location>
</feature>
<dbReference type="GO" id="GO:0005737">
    <property type="term" value="C:cytoplasm"/>
    <property type="evidence" value="ECO:0007669"/>
    <property type="project" value="UniProtKB-SubCell"/>
</dbReference>
<dbReference type="InterPro" id="IPR002676">
    <property type="entry name" value="RimM_N"/>
</dbReference>
<dbReference type="GO" id="GO:0042274">
    <property type="term" value="P:ribosomal small subunit biogenesis"/>
    <property type="evidence" value="ECO:0007669"/>
    <property type="project" value="UniProtKB-UniRule"/>
</dbReference>
<evidence type="ECO:0000256" key="4">
    <source>
        <dbReference type="ARBA" id="ARBA00023186"/>
    </source>
</evidence>
<dbReference type="EMBL" id="CP031023">
    <property type="protein sequence ID" value="AZA15881.1"/>
    <property type="molecule type" value="Genomic_DNA"/>
</dbReference>
<dbReference type="PANTHER" id="PTHR33692">
    <property type="entry name" value="RIBOSOME MATURATION FACTOR RIMM"/>
    <property type="match status" value="1"/>
</dbReference>
<dbReference type="OrthoDB" id="9810331at2"/>
<keyword evidence="3 5" id="KW-0698">rRNA processing</keyword>
<comment type="subunit">
    <text evidence="5">Binds ribosomal protein uS19.</text>
</comment>
<organism evidence="8">
    <name type="scientific">Lactobacillus delbrueckii subsp. lactis</name>
    <dbReference type="NCBI Taxonomy" id="29397"/>
    <lineage>
        <taxon>Bacteria</taxon>
        <taxon>Bacillati</taxon>
        <taxon>Bacillota</taxon>
        <taxon>Bacilli</taxon>
        <taxon>Lactobacillales</taxon>
        <taxon>Lactobacillaceae</taxon>
        <taxon>Lactobacillus</taxon>
    </lineage>
</organism>
<evidence type="ECO:0000313" key="9">
    <source>
        <dbReference type="EMBL" id="MCD5563109.1"/>
    </source>
</evidence>
<dbReference type="Pfam" id="PF01782">
    <property type="entry name" value="RimM"/>
    <property type="match status" value="1"/>
</dbReference>
<dbReference type="NCBIfam" id="TIGR02273">
    <property type="entry name" value="16S_RimM"/>
    <property type="match status" value="1"/>
</dbReference>
<evidence type="ECO:0000259" key="6">
    <source>
        <dbReference type="Pfam" id="PF01782"/>
    </source>
</evidence>
<feature type="domain" description="RimM N-terminal" evidence="6">
    <location>
        <begin position="6"/>
        <end position="86"/>
    </location>
</feature>
<comment type="subcellular location">
    <subcellularLocation>
        <location evidence="5">Cytoplasm</location>
    </subcellularLocation>
</comment>
<reference evidence="8" key="1">
    <citation type="submission" date="2018-07" db="EMBL/GenBank/DDBJ databases">
        <authorList>
            <person name="Somerville V."/>
        </authorList>
    </citation>
    <scope>NUCLEOTIDE SEQUENCE</scope>
    <source>
        <strain evidence="8">NWC_2_2</strain>
    </source>
</reference>
<protein>
    <recommendedName>
        <fullName evidence="5">Ribosome maturation factor RimM</fullName>
    </recommendedName>
</protein>
<dbReference type="InterPro" id="IPR009000">
    <property type="entry name" value="Transl_B-barrel_sf"/>
</dbReference>
<dbReference type="EMBL" id="JAJNUY010000007">
    <property type="protein sequence ID" value="MCD5563109.1"/>
    <property type="molecule type" value="Genomic_DNA"/>
</dbReference>
<dbReference type="RefSeq" id="WP_003615480.1">
    <property type="nucleotide sequence ID" value="NZ_BJLK01000003.1"/>
</dbReference>
<evidence type="ECO:0000313" key="10">
    <source>
        <dbReference type="Proteomes" id="UP001200334"/>
    </source>
</evidence>
<evidence type="ECO:0000256" key="5">
    <source>
        <dbReference type="HAMAP-Rule" id="MF_00014"/>
    </source>
</evidence>
<keyword evidence="1 5" id="KW-0963">Cytoplasm</keyword>
<dbReference type="PANTHER" id="PTHR33692:SF1">
    <property type="entry name" value="RIBOSOME MATURATION FACTOR RIMM"/>
    <property type="match status" value="1"/>
</dbReference>
<dbReference type="GO" id="GO:0005840">
    <property type="term" value="C:ribosome"/>
    <property type="evidence" value="ECO:0007669"/>
    <property type="project" value="InterPro"/>
</dbReference>
<evidence type="ECO:0000256" key="1">
    <source>
        <dbReference type="ARBA" id="ARBA00022490"/>
    </source>
</evidence>